<evidence type="ECO:0000313" key="1">
    <source>
        <dbReference type="EMBL" id="VUX32825.1"/>
    </source>
</evidence>
<dbReference type="AlphaFoldDB" id="A0A564VJW5"/>
<name>A0A564VJW5_BIFLI</name>
<dbReference type="EMBL" id="CABHNT010000025">
    <property type="protein sequence ID" value="VUX32825.1"/>
    <property type="molecule type" value="Genomic_DNA"/>
</dbReference>
<protein>
    <submittedName>
        <fullName evidence="1">Uncharacterized protein</fullName>
    </submittedName>
</protein>
<reference evidence="1 2" key="1">
    <citation type="submission" date="2019-07" db="EMBL/GenBank/DDBJ databases">
        <authorList>
            <person name="Hibberd C M."/>
            <person name="Gehrig L. J."/>
            <person name="Chang H.-W."/>
            <person name="Venkatesh S."/>
        </authorList>
    </citation>
    <scope>NUCLEOTIDE SEQUENCE [LARGE SCALE GENOMIC DNA]</scope>
    <source>
        <strain evidence="1">Bifidobacterium_longum_subsp_infantis_JG_Bg463</strain>
    </source>
</reference>
<proteinExistence type="predicted"/>
<organism evidence="1 2">
    <name type="scientific">Bifidobacterium longum subsp. infantis</name>
    <dbReference type="NCBI Taxonomy" id="1682"/>
    <lineage>
        <taxon>Bacteria</taxon>
        <taxon>Bacillati</taxon>
        <taxon>Actinomycetota</taxon>
        <taxon>Actinomycetes</taxon>
        <taxon>Bifidobacteriales</taxon>
        <taxon>Bifidobacteriaceae</taxon>
        <taxon>Bifidobacterium</taxon>
    </lineage>
</organism>
<dbReference type="Proteomes" id="UP000345266">
    <property type="component" value="Unassembled WGS sequence"/>
</dbReference>
<evidence type="ECO:0000313" key="2">
    <source>
        <dbReference type="Proteomes" id="UP000345266"/>
    </source>
</evidence>
<gene>
    <name evidence="1" type="ORF">BLJG463_01152</name>
</gene>
<sequence length="30" mass="2980">MCSIVLGVGNGAAIFGDADASHIPTGDYDI</sequence>
<accession>A0A564VJW5</accession>